<evidence type="ECO:0000256" key="2">
    <source>
        <dbReference type="ARBA" id="ARBA00022475"/>
    </source>
</evidence>
<dbReference type="GO" id="GO:0022857">
    <property type="term" value="F:transmembrane transporter activity"/>
    <property type="evidence" value="ECO:0007669"/>
    <property type="project" value="InterPro"/>
</dbReference>
<proteinExistence type="predicted"/>
<reference evidence="7" key="1">
    <citation type="submission" date="2020-05" db="EMBL/GenBank/DDBJ databases">
        <authorList>
            <person name="Chiriac C."/>
            <person name="Salcher M."/>
            <person name="Ghai R."/>
            <person name="Kavagutti S V."/>
        </authorList>
    </citation>
    <scope>NUCLEOTIDE SEQUENCE</scope>
</reference>
<keyword evidence="5 6" id="KW-0472">Membrane</keyword>
<accession>A0A6J6JGZ9</accession>
<organism evidence="7">
    <name type="scientific">freshwater metagenome</name>
    <dbReference type="NCBI Taxonomy" id="449393"/>
    <lineage>
        <taxon>unclassified sequences</taxon>
        <taxon>metagenomes</taxon>
        <taxon>ecological metagenomes</taxon>
    </lineage>
</organism>
<keyword evidence="4 6" id="KW-1133">Transmembrane helix</keyword>
<keyword evidence="2" id="KW-1003">Cell membrane</keyword>
<comment type="subcellular location">
    <subcellularLocation>
        <location evidence="1">Cell membrane</location>
        <topology evidence="1">Multi-pass membrane protein</topology>
    </subcellularLocation>
</comment>
<evidence type="ECO:0000256" key="1">
    <source>
        <dbReference type="ARBA" id="ARBA00004651"/>
    </source>
</evidence>
<dbReference type="EMBL" id="CAEZVS010000061">
    <property type="protein sequence ID" value="CAB4635764.1"/>
    <property type="molecule type" value="Genomic_DNA"/>
</dbReference>
<dbReference type="Pfam" id="PF02653">
    <property type="entry name" value="BPD_transp_2"/>
    <property type="match status" value="1"/>
</dbReference>
<dbReference type="InterPro" id="IPR001851">
    <property type="entry name" value="ABC_transp_permease"/>
</dbReference>
<dbReference type="PANTHER" id="PTHR47089:SF1">
    <property type="entry name" value="GUANOSINE ABC TRANSPORTER PERMEASE PROTEIN NUPP"/>
    <property type="match status" value="1"/>
</dbReference>
<feature type="transmembrane region" description="Helical" evidence="6">
    <location>
        <begin position="325"/>
        <end position="348"/>
    </location>
</feature>
<gene>
    <name evidence="7" type="ORF">UFOPK2106_00535</name>
</gene>
<dbReference type="CDD" id="cd06580">
    <property type="entry name" value="TM_PBP1_transp_TpRbsC_like"/>
    <property type="match status" value="1"/>
</dbReference>
<dbReference type="PANTHER" id="PTHR47089">
    <property type="entry name" value="ABC TRANSPORTER, PERMEASE PROTEIN"/>
    <property type="match status" value="1"/>
</dbReference>
<evidence type="ECO:0000313" key="7">
    <source>
        <dbReference type="EMBL" id="CAB4635764.1"/>
    </source>
</evidence>
<dbReference type="AlphaFoldDB" id="A0A6J6JGZ9"/>
<feature type="transmembrane region" description="Helical" evidence="6">
    <location>
        <begin position="286"/>
        <end position="305"/>
    </location>
</feature>
<feature type="transmembrane region" description="Helical" evidence="6">
    <location>
        <begin position="151"/>
        <end position="172"/>
    </location>
</feature>
<feature type="transmembrane region" description="Helical" evidence="6">
    <location>
        <begin position="360"/>
        <end position="382"/>
    </location>
</feature>
<sequence>MSKSVSKEPIDWNAAFKEILSGGVTRTIVSVILGFAVGAFFMVISNREFLQSVGYFFADPLASLRAAGDVVSAGYGALIQGSIYNPNAATFEGAIRPFTETLRLAGPLIAAGLGIGLGFRVGLFNIGGTGQLVSGLIWATFVATRVELPPVIHFVVAIVAAIVGAALVGAFVGFLKARTGANEVITTIMLNYIIVSFFNFLLTDNALLQGATAGGYTKSDPAFETARLPYLLGEAYALNLGFVLAIVAVVVYWWLMERSTIGFRLRAVGFNPSAAKTAGINVERTYILALGLSAAFVGIAAANQALSSTGGVTPTSHAGIGFDAITVALLGGSSASGVLLAGLLFGAFKAGSSAIQIVGISPDVLGIVQGAIVLFIAAPPLIRAIFRLPPPQTTSMLSALKSKLFSRGGK</sequence>
<evidence type="ECO:0000256" key="4">
    <source>
        <dbReference type="ARBA" id="ARBA00022989"/>
    </source>
</evidence>
<protein>
    <submittedName>
        <fullName evidence="7">Unannotated protein</fullName>
    </submittedName>
</protein>
<feature type="transmembrane region" description="Helical" evidence="6">
    <location>
        <begin position="236"/>
        <end position="255"/>
    </location>
</feature>
<feature type="transmembrane region" description="Helical" evidence="6">
    <location>
        <begin position="184"/>
        <end position="202"/>
    </location>
</feature>
<evidence type="ECO:0000256" key="6">
    <source>
        <dbReference type="SAM" id="Phobius"/>
    </source>
</evidence>
<feature type="transmembrane region" description="Helical" evidence="6">
    <location>
        <begin position="20"/>
        <end position="44"/>
    </location>
</feature>
<evidence type="ECO:0000256" key="3">
    <source>
        <dbReference type="ARBA" id="ARBA00022692"/>
    </source>
</evidence>
<dbReference type="GO" id="GO:0005886">
    <property type="term" value="C:plasma membrane"/>
    <property type="evidence" value="ECO:0007669"/>
    <property type="project" value="UniProtKB-SubCell"/>
</dbReference>
<name>A0A6J6JGZ9_9ZZZZ</name>
<evidence type="ECO:0000256" key="5">
    <source>
        <dbReference type="ARBA" id="ARBA00023136"/>
    </source>
</evidence>
<keyword evidence="3 6" id="KW-0812">Transmembrane</keyword>